<proteinExistence type="predicted"/>
<feature type="region of interest" description="Disordered" evidence="7">
    <location>
        <begin position="87"/>
        <end position="118"/>
    </location>
</feature>
<evidence type="ECO:0000256" key="1">
    <source>
        <dbReference type="ARBA" id="ARBA00011842"/>
    </source>
</evidence>
<comment type="subunit">
    <text evidence="1">Acetyl-CoA carboxylase is a heterohexamer composed of biotin carboxyl carrier protein, biotin carboxylase and 2 subunits each of ACCase subunit alpha and ACCase plastid-coded subunit beta (accD).</text>
</comment>
<dbReference type="SUPFAM" id="SSF52096">
    <property type="entry name" value="ClpP/crotonase"/>
    <property type="match status" value="1"/>
</dbReference>
<dbReference type="GO" id="GO:2001295">
    <property type="term" value="P:malonyl-CoA biosynthetic process"/>
    <property type="evidence" value="ECO:0007669"/>
    <property type="project" value="TreeGrafter"/>
</dbReference>
<keyword evidence="6" id="KW-0067">ATP-binding</keyword>
<evidence type="ECO:0000256" key="2">
    <source>
        <dbReference type="ARBA" id="ARBA00022679"/>
    </source>
</evidence>
<evidence type="ECO:0000259" key="8">
    <source>
        <dbReference type="PROSITE" id="PS50980"/>
    </source>
</evidence>
<sequence>MNSVERIEFVIDGNTWNPSDEDLVSEDQILVPASFTNSIDLPIDISEEAIIIMMEPGPPFDVTKGLVLPDRWRMTGVPKVFIGDDDEEEAEALPEGEGLGSGPPSSTNLGAGALDPDESDSNSFSSYFSIVILVITKELAEKSRMNTVPKVFIGDFDEAEAESLRGLGGGDQGGGPSISTNLGAGALDPDESDSNSSSSNEEESYEEPDESDSNSSSSNEEEFYEEESYEEHVDSYQTNTGLTEAVQTGLGRINDIPVAIAVMDFQFIGGSMGSLVGDKITRLIEYATNQSLPLIIVCASGGARMQEGSLSLIQMAKISSALYDFQSKEKLFYVPILTSPTTGGVTASFGMLGDIIIAEPNAYIAFAGKRVIEELLKVIVPEGSQETENLFEKGLFDLIVPRTLFKTVINELLQFHGFFPLKSN</sequence>
<dbReference type="InterPro" id="IPR029045">
    <property type="entry name" value="ClpP/crotonase-like_dom_sf"/>
</dbReference>
<evidence type="ECO:0000256" key="7">
    <source>
        <dbReference type="SAM" id="MobiDB-lite"/>
    </source>
</evidence>
<dbReference type="PANTHER" id="PTHR42995">
    <property type="entry name" value="ACETYL-COENZYME A CARBOXYLASE CARBOXYL TRANSFERASE SUBUNIT BETA, CHLOROPLASTIC"/>
    <property type="match status" value="1"/>
</dbReference>
<dbReference type="PROSITE" id="PS50980">
    <property type="entry name" value="COA_CT_NTER"/>
    <property type="match status" value="1"/>
</dbReference>
<gene>
    <name evidence="9" type="primary">accD</name>
</gene>
<keyword evidence="9" id="KW-0934">Plastid</keyword>
<dbReference type="AlphaFoldDB" id="A0A0S1EIE5"/>
<evidence type="ECO:0000256" key="5">
    <source>
        <dbReference type="ARBA" id="ARBA00022833"/>
    </source>
</evidence>
<geneLocation type="plastid" evidence="9"/>
<evidence type="ECO:0000256" key="4">
    <source>
        <dbReference type="ARBA" id="ARBA00022771"/>
    </source>
</evidence>
<dbReference type="GO" id="GO:0003989">
    <property type="term" value="F:acetyl-CoA carboxylase activity"/>
    <property type="evidence" value="ECO:0007669"/>
    <property type="project" value="InterPro"/>
</dbReference>
<dbReference type="RefSeq" id="YP_009182998.1">
    <property type="nucleotide sequence ID" value="NC_028519.1"/>
</dbReference>
<protein>
    <submittedName>
        <fullName evidence="9">Acetyl-CoA carboxylase carboxyltransferase beta subunit</fullName>
    </submittedName>
</protein>
<keyword evidence="4" id="KW-0863">Zinc-finger</keyword>
<dbReference type="Pfam" id="PF01039">
    <property type="entry name" value="Carboxyl_trans"/>
    <property type="match status" value="1"/>
</dbReference>
<dbReference type="GO" id="GO:0005524">
    <property type="term" value="F:ATP binding"/>
    <property type="evidence" value="ECO:0007669"/>
    <property type="project" value="UniProtKB-KW"/>
</dbReference>
<organism evidence="9">
    <name type="scientific">Plantago maritima</name>
    <name type="common">sea plantain</name>
    <dbReference type="NCBI Taxonomy" id="197809"/>
    <lineage>
        <taxon>Eukaryota</taxon>
        <taxon>Viridiplantae</taxon>
        <taxon>Streptophyta</taxon>
        <taxon>Embryophyta</taxon>
        <taxon>Tracheophyta</taxon>
        <taxon>Spermatophyta</taxon>
        <taxon>Magnoliopsida</taxon>
        <taxon>eudicotyledons</taxon>
        <taxon>Gunneridae</taxon>
        <taxon>Pentapetalae</taxon>
        <taxon>asterids</taxon>
        <taxon>lamiids</taxon>
        <taxon>Lamiales</taxon>
        <taxon>Plantaginaceae</taxon>
        <taxon>Plantagineae</taxon>
        <taxon>Plantago</taxon>
    </lineage>
</organism>
<keyword evidence="4" id="KW-0479">Metal-binding</keyword>
<dbReference type="InterPro" id="IPR034733">
    <property type="entry name" value="AcCoA_carboxyl_beta"/>
</dbReference>
<feature type="domain" description="CoA carboxyltransferase N-terminal" evidence="8">
    <location>
        <begin position="175"/>
        <end position="424"/>
    </location>
</feature>
<dbReference type="GO" id="GO:0006633">
    <property type="term" value="P:fatty acid biosynthetic process"/>
    <property type="evidence" value="ECO:0007669"/>
    <property type="project" value="InterPro"/>
</dbReference>
<dbReference type="GO" id="GO:0008270">
    <property type="term" value="F:zinc ion binding"/>
    <property type="evidence" value="ECO:0007669"/>
    <property type="project" value="UniProtKB-KW"/>
</dbReference>
<evidence type="ECO:0000313" key="9">
    <source>
        <dbReference type="EMBL" id="ALJ78259.1"/>
    </source>
</evidence>
<dbReference type="GeneID" id="26375039"/>
<dbReference type="GO" id="GO:0016740">
    <property type="term" value="F:transferase activity"/>
    <property type="evidence" value="ECO:0007669"/>
    <property type="project" value="UniProtKB-KW"/>
</dbReference>
<keyword evidence="5" id="KW-0862">Zinc</keyword>
<accession>A0A0S1EIE5</accession>
<keyword evidence="2 9" id="KW-0808">Transferase</keyword>
<evidence type="ECO:0000256" key="6">
    <source>
        <dbReference type="ARBA" id="ARBA00022840"/>
    </source>
</evidence>
<dbReference type="InterPro" id="IPR000438">
    <property type="entry name" value="Acetyl_CoA_COase_Trfase_b_su"/>
</dbReference>
<feature type="compositionally biased region" description="Gly residues" evidence="7">
    <location>
        <begin position="166"/>
        <end position="176"/>
    </location>
</feature>
<feature type="region of interest" description="Disordered" evidence="7">
    <location>
        <begin position="164"/>
        <end position="235"/>
    </location>
</feature>
<keyword evidence="3" id="KW-0547">Nucleotide-binding</keyword>
<evidence type="ECO:0000256" key="3">
    <source>
        <dbReference type="ARBA" id="ARBA00022741"/>
    </source>
</evidence>
<dbReference type="Gene3D" id="3.90.226.10">
    <property type="entry name" value="2-enoyl-CoA Hydratase, Chain A, domain 1"/>
    <property type="match status" value="1"/>
</dbReference>
<dbReference type="GO" id="GO:0009317">
    <property type="term" value="C:acetyl-CoA carboxylase complex"/>
    <property type="evidence" value="ECO:0007669"/>
    <property type="project" value="InterPro"/>
</dbReference>
<dbReference type="InterPro" id="IPR011762">
    <property type="entry name" value="COA_CT_N"/>
</dbReference>
<dbReference type="PRINTS" id="PR01070">
    <property type="entry name" value="ACCCTRFRASEB"/>
</dbReference>
<dbReference type="PANTHER" id="PTHR42995:SF5">
    <property type="entry name" value="ACETYL-COENZYME A CARBOXYLASE CARBOXYL TRANSFERASE SUBUNIT BETA, CHLOROPLASTIC"/>
    <property type="match status" value="1"/>
</dbReference>
<name>A0A0S1EIE5_9LAMI</name>
<feature type="compositionally biased region" description="Acidic residues" evidence="7">
    <location>
        <begin position="200"/>
        <end position="212"/>
    </location>
</feature>
<reference evidence="9" key="1">
    <citation type="journal article" date="2016" name="New Phytol.">
        <title>Evolutionary dynamics of the plastid inverted repeat: the effects of expansion, contraction, and loss on substitution rates.</title>
        <authorList>
            <person name="Zhu A."/>
            <person name="Guo W."/>
            <person name="Gupta S."/>
            <person name="Fan W."/>
            <person name="Mower J.P."/>
        </authorList>
    </citation>
    <scope>NUCLEOTIDE SEQUENCE</scope>
</reference>
<feature type="compositionally biased region" description="Acidic residues" evidence="7">
    <location>
        <begin position="219"/>
        <end position="229"/>
    </location>
</feature>
<dbReference type="EMBL" id="KR297244">
    <property type="protein sequence ID" value="ALJ78259.1"/>
    <property type="molecule type" value="Genomic_DNA"/>
</dbReference>